<comment type="caution">
    <text evidence="4">The sequence shown here is derived from an EMBL/GenBank/DDBJ whole genome shotgun (WGS) entry which is preliminary data.</text>
</comment>
<feature type="region of interest" description="Disordered" evidence="2">
    <location>
        <begin position="1"/>
        <end position="59"/>
    </location>
</feature>
<dbReference type="PANTHER" id="PTHR42024:SF1">
    <property type="entry name" value="AMINO ACID PERMEASE_ SLC12A DOMAIN-CONTAINING PROTEIN"/>
    <property type="match status" value="1"/>
</dbReference>
<evidence type="ECO:0000256" key="2">
    <source>
        <dbReference type="SAM" id="MobiDB-lite"/>
    </source>
</evidence>
<dbReference type="SUPFAM" id="SSF81383">
    <property type="entry name" value="F-box domain"/>
    <property type="match status" value="1"/>
</dbReference>
<dbReference type="GeneID" id="87815797"/>
<dbReference type="Gene3D" id="1.25.40.20">
    <property type="entry name" value="Ankyrin repeat-containing domain"/>
    <property type="match status" value="1"/>
</dbReference>
<reference evidence="4" key="2">
    <citation type="submission" date="2023-05" db="EMBL/GenBank/DDBJ databases">
        <authorList>
            <consortium name="Lawrence Berkeley National Laboratory"/>
            <person name="Steindorff A."/>
            <person name="Hensen N."/>
            <person name="Bonometti L."/>
            <person name="Westerberg I."/>
            <person name="Brannstrom I.O."/>
            <person name="Guillou S."/>
            <person name="Cros-Aarteil S."/>
            <person name="Calhoun S."/>
            <person name="Haridas S."/>
            <person name="Kuo A."/>
            <person name="Mondo S."/>
            <person name="Pangilinan J."/>
            <person name="Riley R."/>
            <person name="Labutti K."/>
            <person name="Andreopoulos B."/>
            <person name="Lipzen A."/>
            <person name="Chen C."/>
            <person name="Yanf M."/>
            <person name="Daum C."/>
            <person name="Ng V."/>
            <person name="Clum A."/>
            <person name="Ohm R."/>
            <person name="Martin F."/>
            <person name="Silar P."/>
            <person name="Natvig D."/>
            <person name="Lalanne C."/>
            <person name="Gautier V."/>
            <person name="Ament-Velasquez S.L."/>
            <person name="Kruys A."/>
            <person name="Hutchinson M.I."/>
            <person name="Powell A.J."/>
            <person name="Barry K."/>
            <person name="Miller A.N."/>
            <person name="Grigoriev I.V."/>
            <person name="Debuchy R."/>
            <person name="Gladieux P."/>
            <person name="Thoren M.H."/>
            <person name="Johannesson H."/>
        </authorList>
    </citation>
    <scope>NUCLEOTIDE SEQUENCE</scope>
    <source>
        <strain evidence="4">CBS 141.50</strain>
    </source>
</reference>
<evidence type="ECO:0008006" key="6">
    <source>
        <dbReference type="Google" id="ProtNLM"/>
    </source>
</evidence>
<dbReference type="EMBL" id="MU853556">
    <property type="protein sequence ID" value="KAK4147267.1"/>
    <property type="molecule type" value="Genomic_DNA"/>
</dbReference>
<dbReference type="InterPro" id="IPR002110">
    <property type="entry name" value="Ankyrin_rpt"/>
</dbReference>
<dbReference type="RefSeq" id="XP_062640638.1">
    <property type="nucleotide sequence ID" value="XM_062779184.1"/>
</dbReference>
<feature type="transmembrane region" description="Helical" evidence="3">
    <location>
        <begin position="86"/>
        <end position="108"/>
    </location>
</feature>
<feature type="transmembrane region" description="Helical" evidence="3">
    <location>
        <begin position="279"/>
        <end position="299"/>
    </location>
</feature>
<sequence length="703" mass="76898">MAQQRNDEPKEPPPLTTADRPPSSDNKEHDTSRPSTSPRTSTAHSPHPRPRPSYSSHAEAEVAGPVDFSELPGLPRLRYRILEYKLKLFTVVSLLVLESSILPIALYYGLILGTTLRAGIVFAIITSFFGIVTGIEFALRCFKLIFRGDTYRPVGGTRWSFDFTHWTLSFGYTIMTGVLIGASIPHNPLVRPLAMPVSFFFIQIGLQLVWSGWMNRTGRAAPCKISSVPKGGRVPPLVFTLVEDVVGVDGAGGREYRNALLARYEASPRFRKMMAQQNWFWAVGALVNGVGTMAVIWTVPERVAYGVDVINIKTTTTTHLINSNTTIITTMPPTLGALPPELILHIADFLDLPTLAAAIASARYLHTLLWKRLYQRDATHHNSNGLIRCIRSGVPSALTRFLTAGGVTDINARINMSPDIQDFYGYTLPLATAVVRGRRDMARLLLDHGADVAAPVEGACCFSVPDHAWADVVSKTPLSVAITEGHDAIAEDLVERLGPSSTSPDEVVSEVFGVAYTALEQAALFLRPGVVRRLLQRGANPNRRQRGGTDGGQEPSSLLYMILTNHVLRAWTDEDPDEDDDADGSAGPGRLTETVMVLLEYGADPFAKEECPLHSGEETLPGGEGELECRCGVTACSVGMVSPYVRLQRHFVELEHRQRCPKLGCRDSQMRYGLVRDTGCVPPREGAGRGKKSLGVGQEVRVN</sequence>
<dbReference type="SMART" id="SM00248">
    <property type="entry name" value="ANK"/>
    <property type="match status" value="4"/>
</dbReference>
<dbReference type="PROSITE" id="PS50088">
    <property type="entry name" value="ANK_REPEAT"/>
    <property type="match status" value="1"/>
</dbReference>
<proteinExistence type="predicted"/>
<gene>
    <name evidence="4" type="ORF">C8A04DRAFT_24507</name>
</gene>
<evidence type="ECO:0000313" key="4">
    <source>
        <dbReference type="EMBL" id="KAK4147267.1"/>
    </source>
</evidence>
<keyword evidence="1" id="KW-0040">ANK repeat</keyword>
<feature type="transmembrane region" description="Helical" evidence="3">
    <location>
        <begin position="120"/>
        <end position="142"/>
    </location>
</feature>
<keyword evidence="3" id="KW-1133">Transmembrane helix</keyword>
<feature type="transmembrane region" description="Helical" evidence="3">
    <location>
        <begin position="190"/>
        <end position="210"/>
    </location>
</feature>
<keyword evidence="3" id="KW-0812">Transmembrane</keyword>
<keyword evidence="5" id="KW-1185">Reference proteome</keyword>
<dbReference type="PANTHER" id="PTHR42024">
    <property type="entry name" value="AMINO ACID PERMEASE_ SLC12A DOMAIN-CONTAINING PROTEIN"/>
    <property type="match status" value="1"/>
</dbReference>
<reference evidence="4" key="1">
    <citation type="journal article" date="2023" name="Mol. Phylogenet. Evol.">
        <title>Genome-scale phylogeny and comparative genomics of the fungal order Sordariales.</title>
        <authorList>
            <person name="Hensen N."/>
            <person name="Bonometti L."/>
            <person name="Westerberg I."/>
            <person name="Brannstrom I.O."/>
            <person name="Guillou S."/>
            <person name="Cros-Aarteil S."/>
            <person name="Calhoun S."/>
            <person name="Haridas S."/>
            <person name="Kuo A."/>
            <person name="Mondo S."/>
            <person name="Pangilinan J."/>
            <person name="Riley R."/>
            <person name="LaButti K."/>
            <person name="Andreopoulos B."/>
            <person name="Lipzen A."/>
            <person name="Chen C."/>
            <person name="Yan M."/>
            <person name="Daum C."/>
            <person name="Ng V."/>
            <person name="Clum A."/>
            <person name="Steindorff A."/>
            <person name="Ohm R.A."/>
            <person name="Martin F."/>
            <person name="Silar P."/>
            <person name="Natvig D.O."/>
            <person name="Lalanne C."/>
            <person name="Gautier V."/>
            <person name="Ament-Velasquez S.L."/>
            <person name="Kruys A."/>
            <person name="Hutchinson M.I."/>
            <person name="Powell A.J."/>
            <person name="Barry K."/>
            <person name="Miller A.N."/>
            <person name="Grigoriev I.V."/>
            <person name="Debuchy R."/>
            <person name="Gladieux P."/>
            <person name="Hiltunen Thoren M."/>
            <person name="Johannesson H."/>
        </authorList>
    </citation>
    <scope>NUCLEOTIDE SEQUENCE</scope>
    <source>
        <strain evidence="4">CBS 141.50</strain>
    </source>
</reference>
<dbReference type="InterPro" id="IPR036047">
    <property type="entry name" value="F-box-like_dom_sf"/>
</dbReference>
<feature type="repeat" description="ANK" evidence="1">
    <location>
        <begin position="429"/>
        <end position="457"/>
    </location>
</feature>
<name>A0AAN6V9L5_9PEZI</name>
<feature type="transmembrane region" description="Helical" evidence="3">
    <location>
        <begin position="163"/>
        <end position="184"/>
    </location>
</feature>
<dbReference type="Proteomes" id="UP001302676">
    <property type="component" value="Unassembled WGS sequence"/>
</dbReference>
<dbReference type="SUPFAM" id="SSF48403">
    <property type="entry name" value="Ankyrin repeat"/>
    <property type="match status" value="1"/>
</dbReference>
<dbReference type="AlphaFoldDB" id="A0AAN6V9L5"/>
<feature type="compositionally biased region" description="Low complexity" evidence="2">
    <location>
        <begin position="33"/>
        <end position="45"/>
    </location>
</feature>
<keyword evidence="3" id="KW-0472">Membrane</keyword>
<feature type="region of interest" description="Disordered" evidence="2">
    <location>
        <begin position="537"/>
        <end position="556"/>
    </location>
</feature>
<accession>A0AAN6V9L5</accession>
<evidence type="ECO:0000256" key="3">
    <source>
        <dbReference type="SAM" id="Phobius"/>
    </source>
</evidence>
<feature type="compositionally biased region" description="Basic and acidic residues" evidence="2">
    <location>
        <begin position="1"/>
        <end position="11"/>
    </location>
</feature>
<evidence type="ECO:0000256" key="1">
    <source>
        <dbReference type="PROSITE-ProRule" id="PRU00023"/>
    </source>
</evidence>
<evidence type="ECO:0000313" key="5">
    <source>
        <dbReference type="Proteomes" id="UP001302676"/>
    </source>
</evidence>
<protein>
    <recommendedName>
        <fullName evidence="6">Ankyrin</fullName>
    </recommendedName>
</protein>
<dbReference type="InterPro" id="IPR036770">
    <property type="entry name" value="Ankyrin_rpt-contain_sf"/>
</dbReference>
<organism evidence="4 5">
    <name type="scientific">Dichotomopilus funicola</name>
    <dbReference type="NCBI Taxonomy" id="1934379"/>
    <lineage>
        <taxon>Eukaryota</taxon>
        <taxon>Fungi</taxon>
        <taxon>Dikarya</taxon>
        <taxon>Ascomycota</taxon>
        <taxon>Pezizomycotina</taxon>
        <taxon>Sordariomycetes</taxon>
        <taxon>Sordariomycetidae</taxon>
        <taxon>Sordariales</taxon>
        <taxon>Chaetomiaceae</taxon>
        <taxon>Dichotomopilus</taxon>
    </lineage>
</organism>
<feature type="region of interest" description="Disordered" evidence="2">
    <location>
        <begin position="684"/>
        <end position="703"/>
    </location>
</feature>